<protein>
    <recommendedName>
        <fullName evidence="4">Transmembrane protein</fullName>
    </recommendedName>
</protein>
<name>A0ABT8YNF8_9HYPH</name>
<gene>
    <name evidence="2" type="ORF">Q4481_14510</name>
</gene>
<evidence type="ECO:0000313" key="2">
    <source>
        <dbReference type="EMBL" id="MDO6965177.1"/>
    </source>
</evidence>
<accession>A0ABT8YNF8</accession>
<keyword evidence="1" id="KW-1133">Transmembrane helix</keyword>
<comment type="caution">
    <text evidence="2">The sequence shown here is derived from an EMBL/GenBank/DDBJ whole genome shotgun (WGS) entry which is preliminary data.</text>
</comment>
<keyword evidence="1" id="KW-0812">Transmembrane</keyword>
<feature type="transmembrane region" description="Helical" evidence="1">
    <location>
        <begin position="137"/>
        <end position="158"/>
    </location>
</feature>
<feature type="transmembrane region" description="Helical" evidence="1">
    <location>
        <begin position="107"/>
        <end position="125"/>
    </location>
</feature>
<organism evidence="2 3">
    <name type="scientific">Rhizobium alvei</name>
    <dbReference type="NCBI Taxonomy" id="1132659"/>
    <lineage>
        <taxon>Bacteria</taxon>
        <taxon>Pseudomonadati</taxon>
        <taxon>Pseudomonadota</taxon>
        <taxon>Alphaproteobacteria</taxon>
        <taxon>Hyphomicrobiales</taxon>
        <taxon>Rhizobiaceae</taxon>
        <taxon>Rhizobium/Agrobacterium group</taxon>
        <taxon>Rhizobium</taxon>
    </lineage>
</organism>
<feature type="transmembrane region" description="Helical" evidence="1">
    <location>
        <begin position="73"/>
        <end position="95"/>
    </location>
</feature>
<evidence type="ECO:0008006" key="4">
    <source>
        <dbReference type="Google" id="ProtNLM"/>
    </source>
</evidence>
<feature type="transmembrane region" description="Helical" evidence="1">
    <location>
        <begin position="170"/>
        <end position="190"/>
    </location>
</feature>
<reference evidence="2" key="2">
    <citation type="submission" date="2023-07" db="EMBL/GenBank/DDBJ databases">
        <authorList>
            <person name="Shen H."/>
        </authorList>
    </citation>
    <scope>NUCLEOTIDE SEQUENCE</scope>
    <source>
        <strain evidence="2">TNR-22</strain>
    </source>
</reference>
<proteinExistence type="predicted"/>
<keyword evidence="1" id="KW-0472">Membrane</keyword>
<dbReference type="Proteomes" id="UP001174932">
    <property type="component" value="Unassembled WGS sequence"/>
</dbReference>
<reference evidence="2" key="1">
    <citation type="journal article" date="2015" name="Int. J. Syst. Evol. Microbiol.">
        <title>Rhizobium alvei sp. nov., isolated from a freshwater river.</title>
        <authorList>
            <person name="Sheu S.Y."/>
            <person name="Huang H.W."/>
            <person name="Young C.C."/>
            <person name="Chen W.M."/>
        </authorList>
    </citation>
    <scope>NUCLEOTIDE SEQUENCE</scope>
    <source>
        <strain evidence="2">TNR-22</strain>
    </source>
</reference>
<feature type="transmembrane region" description="Helical" evidence="1">
    <location>
        <begin position="39"/>
        <end position="61"/>
    </location>
</feature>
<dbReference type="EMBL" id="JAUOZU010000009">
    <property type="protein sequence ID" value="MDO6965177.1"/>
    <property type="molecule type" value="Genomic_DNA"/>
</dbReference>
<keyword evidence="3" id="KW-1185">Reference proteome</keyword>
<evidence type="ECO:0000256" key="1">
    <source>
        <dbReference type="SAM" id="Phobius"/>
    </source>
</evidence>
<sequence>MPRLEEVEHYLRGIVMLLRGNPEGMLWLDISMRGFWRSWWAVLFVLPPVLLNWVAFRIVYLDQLPAGARLPDYFYLKLLLVEASAWIVPVVAIVLLAKALRLQEWTIIALLVASNWLSVPIQWLYSIENLVQFLFPTAYDAAGIFFLAFLTLSLIAHYRVFAVISAPDRLSPFAIVLVLFFVSFYTQYHVMLLTGLWSPS</sequence>
<dbReference type="RefSeq" id="WP_304377108.1">
    <property type="nucleotide sequence ID" value="NZ_JAUOZU010000009.1"/>
</dbReference>
<evidence type="ECO:0000313" key="3">
    <source>
        <dbReference type="Proteomes" id="UP001174932"/>
    </source>
</evidence>